<name>A0A0K0D8A9_ANGCA</name>
<feature type="domain" description="Ubiquitin-like protease family profile" evidence="5">
    <location>
        <begin position="19"/>
        <end position="172"/>
    </location>
</feature>
<dbReference type="InterPro" id="IPR038765">
    <property type="entry name" value="Papain-like_cys_pep_sf"/>
</dbReference>
<dbReference type="PROSITE" id="PS50600">
    <property type="entry name" value="ULP_PROTEASE"/>
    <property type="match status" value="1"/>
</dbReference>
<dbReference type="SUPFAM" id="SSF54001">
    <property type="entry name" value="Cysteine proteinases"/>
    <property type="match status" value="1"/>
</dbReference>
<proteinExistence type="inferred from homology"/>
<dbReference type="InterPro" id="IPR003653">
    <property type="entry name" value="Peptidase_C48_C"/>
</dbReference>
<comment type="similarity">
    <text evidence="1">Belongs to the peptidase C48 family.</text>
</comment>
<protein>
    <submittedName>
        <fullName evidence="7">ULP_PROTEASE domain-containing protein</fullName>
    </submittedName>
</protein>
<dbReference type="GO" id="GO:0005634">
    <property type="term" value="C:nucleus"/>
    <property type="evidence" value="ECO:0007669"/>
    <property type="project" value="TreeGrafter"/>
</dbReference>
<evidence type="ECO:0000256" key="3">
    <source>
        <dbReference type="ARBA" id="ARBA00022801"/>
    </source>
</evidence>
<dbReference type="GO" id="GO:0016926">
    <property type="term" value="P:protein desumoylation"/>
    <property type="evidence" value="ECO:0007669"/>
    <property type="project" value="TreeGrafter"/>
</dbReference>
<dbReference type="Gene3D" id="3.40.395.10">
    <property type="entry name" value="Adenoviral Proteinase, Chain A"/>
    <property type="match status" value="1"/>
</dbReference>
<evidence type="ECO:0000256" key="2">
    <source>
        <dbReference type="ARBA" id="ARBA00022670"/>
    </source>
</evidence>
<dbReference type="GO" id="GO:0006508">
    <property type="term" value="P:proteolysis"/>
    <property type="evidence" value="ECO:0007669"/>
    <property type="project" value="UniProtKB-KW"/>
</dbReference>
<reference evidence="6" key="1">
    <citation type="submission" date="2012-09" db="EMBL/GenBank/DDBJ databases">
        <authorList>
            <person name="Martin A.A."/>
        </authorList>
    </citation>
    <scope>NUCLEOTIDE SEQUENCE</scope>
</reference>
<organism evidence="6 7">
    <name type="scientific">Angiostrongylus cantonensis</name>
    <name type="common">Rat lungworm</name>
    <dbReference type="NCBI Taxonomy" id="6313"/>
    <lineage>
        <taxon>Eukaryota</taxon>
        <taxon>Metazoa</taxon>
        <taxon>Ecdysozoa</taxon>
        <taxon>Nematoda</taxon>
        <taxon>Chromadorea</taxon>
        <taxon>Rhabditida</taxon>
        <taxon>Rhabditina</taxon>
        <taxon>Rhabditomorpha</taxon>
        <taxon>Strongyloidea</taxon>
        <taxon>Metastrongylidae</taxon>
        <taxon>Angiostrongylus</taxon>
    </lineage>
</organism>
<keyword evidence="4" id="KW-0788">Thiol protease</keyword>
<dbReference type="STRING" id="6313.A0A0K0D8A9"/>
<evidence type="ECO:0000256" key="4">
    <source>
        <dbReference type="ARBA" id="ARBA00022807"/>
    </source>
</evidence>
<evidence type="ECO:0000256" key="1">
    <source>
        <dbReference type="ARBA" id="ARBA00005234"/>
    </source>
</evidence>
<dbReference type="PANTHER" id="PTHR12606:SF141">
    <property type="entry name" value="GH15225P-RELATED"/>
    <property type="match status" value="1"/>
</dbReference>
<evidence type="ECO:0000313" key="7">
    <source>
        <dbReference type="WBParaSite" id="ACAC_0000630401-mRNA-1"/>
    </source>
</evidence>
<dbReference type="AlphaFoldDB" id="A0A0K0D8A9"/>
<keyword evidence="3" id="KW-0378">Hydrolase</keyword>
<reference evidence="7" key="2">
    <citation type="submission" date="2017-02" db="UniProtKB">
        <authorList>
            <consortium name="WormBaseParasite"/>
        </authorList>
    </citation>
    <scope>IDENTIFICATION</scope>
</reference>
<dbReference type="PANTHER" id="PTHR12606">
    <property type="entry name" value="SENTRIN/SUMO-SPECIFIC PROTEASE"/>
    <property type="match status" value="1"/>
</dbReference>
<dbReference type="Pfam" id="PF02902">
    <property type="entry name" value="Peptidase_C48"/>
    <property type="match status" value="1"/>
</dbReference>
<dbReference type="GO" id="GO:0016929">
    <property type="term" value="F:deSUMOylase activity"/>
    <property type="evidence" value="ECO:0007669"/>
    <property type="project" value="TreeGrafter"/>
</dbReference>
<accession>A0A0K0D8A9</accession>
<keyword evidence="2" id="KW-0645">Protease</keyword>
<evidence type="ECO:0000259" key="5">
    <source>
        <dbReference type="PROSITE" id="PS50600"/>
    </source>
</evidence>
<evidence type="ECO:0000313" key="6">
    <source>
        <dbReference type="Proteomes" id="UP000035642"/>
    </source>
</evidence>
<sequence length="172" mass="19991">MYLGLQSAQLFPVVIVKYPILTRADFSTLSDGEWVNDQIINFYLQLICQRSADLKVLPKVFALSTFFYLNVSTKCSDSIKRWTRNIDIFAYDLLLVPIHLEIHWCLAIVDLAQKQIDSYNSLLGGNAKCLDYLKNYLVEECEDKKKETFGFGGWNFCWRTVRISTTWILLNK</sequence>
<keyword evidence="6" id="KW-1185">Reference proteome</keyword>
<dbReference type="WBParaSite" id="ACAC_0000630401-mRNA-1">
    <property type="protein sequence ID" value="ACAC_0000630401-mRNA-1"/>
    <property type="gene ID" value="ACAC_0000630401"/>
</dbReference>
<dbReference type="Proteomes" id="UP000035642">
    <property type="component" value="Unassembled WGS sequence"/>
</dbReference>